<evidence type="ECO:0000256" key="1">
    <source>
        <dbReference type="SAM" id="MobiDB-lite"/>
    </source>
</evidence>
<dbReference type="EMBL" id="JBBNAF010000010">
    <property type="protein sequence ID" value="KAK9106637.1"/>
    <property type="molecule type" value="Genomic_DNA"/>
</dbReference>
<accession>A0AAP0FEW6</accession>
<feature type="region of interest" description="Disordered" evidence="1">
    <location>
        <begin position="162"/>
        <end position="181"/>
    </location>
</feature>
<protein>
    <submittedName>
        <fullName evidence="2">Uncharacterized protein</fullName>
    </submittedName>
</protein>
<evidence type="ECO:0000313" key="2">
    <source>
        <dbReference type="EMBL" id="KAK9106637.1"/>
    </source>
</evidence>
<gene>
    <name evidence="2" type="ORF">Syun_022648</name>
</gene>
<reference evidence="2 3" key="1">
    <citation type="submission" date="2024-01" db="EMBL/GenBank/DDBJ databases">
        <title>Genome assemblies of Stephania.</title>
        <authorList>
            <person name="Yang L."/>
        </authorList>
    </citation>
    <scope>NUCLEOTIDE SEQUENCE [LARGE SCALE GENOMIC DNA]</scope>
    <source>
        <strain evidence="2">YNDBR</strain>
        <tissue evidence="2">Leaf</tissue>
    </source>
</reference>
<keyword evidence="3" id="KW-1185">Reference proteome</keyword>
<name>A0AAP0FEW6_9MAGN</name>
<sequence>MGKEMDMFQLERDFNVSAWAYGQPGIAERQMVCSLLGGRGVARLVTEEPSLSRRSPTLQSKMGIWPWTSMALGGLHPSSVAAGKMSLVFKSGYLKEDGNGNMSQNPNEIYTGCVGRLEEMSIQTPDTSIDEDAVYLEVVQEVKGLGRAPAGPPKVAINIVEGANGKTRTNADRQDGTPEETREMQDRLARMEALLMQHLGIRPHVPPTLRTPPSPLTERSGPQSDDHPGHLTTEIAPSQSVHPHDHRPGHWTSPYRRMSEDQRHLLDDHDKFMKQLMPPPRPPPRQEIWMGHAFLAPEFVWWLSSIDIVTANAPDESANVNAPDDTTVPVILTQLINDPPIQDNYAKSPPYLLQQGVPAVATHNDEASPSQVRKKAKKKD</sequence>
<feature type="region of interest" description="Disordered" evidence="1">
    <location>
        <begin position="201"/>
        <end position="255"/>
    </location>
</feature>
<proteinExistence type="predicted"/>
<evidence type="ECO:0000313" key="3">
    <source>
        <dbReference type="Proteomes" id="UP001420932"/>
    </source>
</evidence>
<dbReference type="AlphaFoldDB" id="A0AAP0FEW6"/>
<organism evidence="2 3">
    <name type="scientific">Stephania yunnanensis</name>
    <dbReference type="NCBI Taxonomy" id="152371"/>
    <lineage>
        <taxon>Eukaryota</taxon>
        <taxon>Viridiplantae</taxon>
        <taxon>Streptophyta</taxon>
        <taxon>Embryophyta</taxon>
        <taxon>Tracheophyta</taxon>
        <taxon>Spermatophyta</taxon>
        <taxon>Magnoliopsida</taxon>
        <taxon>Ranunculales</taxon>
        <taxon>Menispermaceae</taxon>
        <taxon>Menispermoideae</taxon>
        <taxon>Cissampelideae</taxon>
        <taxon>Stephania</taxon>
    </lineage>
</organism>
<feature type="compositionally biased region" description="Basic and acidic residues" evidence="1">
    <location>
        <begin position="169"/>
        <end position="181"/>
    </location>
</feature>
<feature type="region of interest" description="Disordered" evidence="1">
    <location>
        <begin position="356"/>
        <end position="380"/>
    </location>
</feature>
<feature type="compositionally biased region" description="Pro residues" evidence="1">
    <location>
        <begin position="204"/>
        <end position="215"/>
    </location>
</feature>
<comment type="caution">
    <text evidence="2">The sequence shown here is derived from an EMBL/GenBank/DDBJ whole genome shotgun (WGS) entry which is preliminary data.</text>
</comment>
<dbReference type="Proteomes" id="UP001420932">
    <property type="component" value="Unassembled WGS sequence"/>
</dbReference>